<dbReference type="Gene3D" id="1.20.1290.30">
    <property type="match status" value="1"/>
</dbReference>
<evidence type="ECO:0000313" key="2">
    <source>
        <dbReference type="Proteomes" id="UP000216897"/>
    </source>
</evidence>
<organism evidence="1 2">
    <name type="scientific">Pseudomonas lundensis</name>
    <dbReference type="NCBI Taxonomy" id="86185"/>
    <lineage>
        <taxon>Bacteria</taxon>
        <taxon>Pseudomonadati</taxon>
        <taxon>Pseudomonadota</taxon>
        <taxon>Gammaproteobacteria</taxon>
        <taxon>Pseudomonadales</taxon>
        <taxon>Pseudomonadaceae</taxon>
        <taxon>Pseudomonas</taxon>
    </lineage>
</organism>
<dbReference type="EMBL" id="NQKG01000004">
    <property type="protein sequence ID" value="OZY56026.1"/>
    <property type="molecule type" value="Genomic_DNA"/>
</dbReference>
<keyword evidence="2" id="KW-1185">Reference proteome</keyword>
<dbReference type="InterPro" id="IPR037210">
    <property type="entry name" value="YoaC-like_sf"/>
</dbReference>
<sequence>MTAVQRVLLPDTNQSPVHVIKGIQVANDLCRELGIADVIFLIPTKDSLTSGPLHNALGADLHNSLEKGKPVKLPCGARMRCEAVTTLKWLSSPSVVIAVFAGQNMMDKIDSLQNLAAVVAVPWTPDAIEGWVKTWSPKVLGELTKPGKPAKAKPKLIADPVVEQAMKSLTTVANRANNTMHPADEDYAKRIFRILRAHNHGEPAENIKLWAISNGWLPKTAARLEVLAEKAFGLSTKPKLDNPEQAAQLYKRWSDATMS</sequence>
<proteinExistence type="predicted"/>
<name>A0ABX4GPI4_9PSED</name>
<gene>
    <name evidence="1" type="ORF">CJF38_06225</name>
</gene>
<evidence type="ECO:0000313" key="1">
    <source>
        <dbReference type="EMBL" id="OZY56026.1"/>
    </source>
</evidence>
<protein>
    <submittedName>
        <fullName evidence="1">Uncharacterized protein</fullName>
    </submittedName>
</protein>
<reference evidence="1 2" key="1">
    <citation type="submission" date="2017-08" db="EMBL/GenBank/DDBJ databases">
        <title>Genomic and metabolic characterisation of spoilage-associated Pseudomonas species.</title>
        <authorList>
            <person name="Stanborough T."/>
            <person name="Fegan N."/>
            <person name="Powell S.M."/>
            <person name="Singh T."/>
            <person name="Tamplin M.L."/>
            <person name="Chandry P.S."/>
        </authorList>
    </citation>
    <scope>NUCLEOTIDE SEQUENCE [LARGE SCALE GENOMIC DNA]</scope>
    <source>
        <strain evidence="1 2">L1814</strain>
    </source>
</reference>
<dbReference type="Proteomes" id="UP000216897">
    <property type="component" value="Unassembled WGS sequence"/>
</dbReference>
<dbReference type="RefSeq" id="WP_095022757.1">
    <property type="nucleotide sequence ID" value="NZ_JAAQXW010000005.1"/>
</dbReference>
<comment type="caution">
    <text evidence="1">The sequence shown here is derived from an EMBL/GenBank/DDBJ whole genome shotgun (WGS) entry which is preliminary data.</text>
</comment>
<accession>A0ABX4GPI4</accession>